<gene>
    <name evidence="1" type="ORF">A3J36_02705</name>
</gene>
<reference evidence="1 2" key="1">
    <citation type="journal article" date="2016" name="Nat. Commun.">
        <title>Thousands of microbial genomes shed light on interconnected biogeochemical processes in an aquifer system.</title>
        <authorList>
            <person name="Anantharaman K."/>
            <person name="Brown C.T."/>
            <person name="Hug L.A."/>
            <person name="Sharon I."/>
            <person name="Castelle C.J."/>
            <person name="Probst A.J."/>
            <person name="Thomas B.C."/>
            <person name="Singh A."/>
            <person name="Wilkins M.J."/>
            <person name="Karaoz U."/>
            <person name="Brodie E.L."/>
            <person name="Williams K.H."/>
            <person name="Hubbard S.S."/>
            <person name="Banfield J.F."/>
        </authorList>
    </citation>
    <scope>NUCLEOTIDE SEQUENCE [LARGE SCALE GENOMIC DNA]</scope>
</reference>
<evidence type="ECO:0000313" key="1">
    <source>
        <dbReference type="EMBL" id="OGL89830.1"/>
    </source>
</evidence>
<sequence>MPFIEGSQSSNKPNESSVGDDIKTRLVIARAELDHAFLDKSINGQKYQEIKKIFGELVESGYSGEMAKVVEKYLKEVNIIL</sequence>
<comment type="caution">
    <text evidence="1">The sequence shown here is derived from an EMBL/GenBank/DDBJ whole genome shotgun (WGS) entry which is preliminary data.</text>
</comment>
<dbReference type="Proteomes" id="UP000177750">
    <property type="component" value="Unassembled WGS sequence"/>
</dbReference>
<dbReference type="AlphaFoldDB" id="A0A1F7VH44"/>
<evidence type="ECO:0000313" key="2">
    <source>
        <dbReference type="Proteomes" id="UP000177750"/>
    </source>
</evidence>
<proteinExistence type="predicted"/>
<accession>A0A1F7VH44</accession>
<dbReference type="EMBL" id="MGEU01000055">
    <property type="protein sequence ID" value="OGL89830.1"/>
    <property type="molecule type" value="Genomic_DNA"/>
</dbReference>
<protein>
    <submittedName>
        <fullName evidence="1">Uncharacterized protein</fullName>
    </submittedName>
</protein>
<organism evidence="1 2">
    <name type="scientific">Candidatus Uhrbacteria bacterium RIFCSPLOWO2_02_FULL_54_37</name>
    <dbReference type="NCBI Taxonomy" id="1802412"/>
    <lineage>
        <taxon>Bacteria</taxon>
        <taxon>Candidatus Uhriibacteriota</taxon>
    </lineage>
</organism>
<name>A0A1F7VH44_9BACT</name>